<proteinExistence type="predicted"/>
<sequence>MSHLLMLVAEIVLLEGAERVGKAETAKEDGSAPRSCQPGSQAAVGCRGQLGGLEGYLLFFGSGHRHVSLDRQLGVGRHWGACPSRVSFVHDTDKTLLKLSESV</sequence>
<feature type="signal peptide" evidence="1">
    <location>
        <begin position="1"/>
        <end position="16"/>
    </location>
</feature>
<dbReference type="AlphaFoldDB" id="A0AAJ0HG62"/>
<dbReference type="Proteomes" id="UP001275084">
    <property type="component" value="Unassembled WGS sequence"/>
</dbReference>
<feature type="chain" id="PRO_5042611814" description="Secreted protein" evidence="1">
    <location>
        <begin position="17"/>
        <end position="103"/>
    </location>
</feature>
<evidence type="ECO:0000313" key="2">
    <source>
        <dbReference type="EMBL" id="KAK3350238.1"/>
    </source>
</evidence>
<protein>
    <recommendedName>
        <fullName evidence="4">Secreted protein</fullName>
    </recommendedName>
</protein>
<gene>
    <name evidence="2" type="ORF">B0T25DRAFT_550130</name>
</gene>
<reference evidence="2" key="2">
    <citation type="submission" date="2023-06" db="EMBL/GenBank/DDBJ databases">
        <authorList>
            <consortium name="Lawrence Berkeley National Laboratory"/>
            <person name="Haridas S."/>
            <person name="Hensen N."/>
            <person name="Bonometti L."/>
            <person name="Westerberg I."/>
            <person name="Brannstrom I.O."/>
            <person name="Guillou S."/>
            <person name="Cros-Aarteil S."/>
            <person name="Calhoun S."/>
            <person name="Kuo A."/>
            <person name="Mondo S."/>
            <person name="Pangilinan J."/>
            <person name="Riley R."/>
            <person name="Labutti K."/>
            <person name="Andreopoulos B."/>
            <person name="Lipzen A."/>
            <person name="Chen C."/>
            <person name="Yanf M."/>
            <person name="Daum C."/>
            <person name="Ng V."/>
            <person name="Clum A."/>
            <person name="Steindorff A."/>
            <person name="Ohm R."/>
            <person name="Martin F."/>
            <person name="Silar P."/>
            <person name="Natvig D."/>
            <person name="Lalanne C."/>
            <person name="Gautier V."/>
            <person name="Ament-Velasquez S.L."/>
            <person name="Kruys A."/>
            <person name="Hutchinson M.I."/>
            <person name="Powell A.J."/>
            <person name="Barry K."/>
            <person name="Miller A.N."/>
            <person name="Grigoriev I.V."/>
            <person name="Debuchy R."/>
            <person name="Gladieux P."/>
            <person name="Thoren M.H."/>
            <person name="Johannesson H."/>
        </authorList>
    </citation>
    <scope>NUCLEOTIDE SEQUENCE</scope>
    <source>
        <strain evidence="2">CBS 955.72</strain>
    </source>
</reference>
<comment type="caution">
    <text evidence="2">The sequence shown here is derived from an EMBL/GenBank/DDBJ whole genome shotgun (WGS) entry which is preliminary data.</text>
</comment>
<evidence type="ECO:0000256" key="1">
    <source>
        <dbReference type="SAM" id="SignalP"/>
    </source>
</evidence>
<evidence type="ECO:0000313" key="3">
    <source>
        <dbReference type="Proteomes" id="UP001275084"/>
    </source>
</evidence>
<keyword evidence="3" id="KW-1185">Reference proteome</keyword>
<keyword evidence="1" id="KW-0732">Signal</keyword>
<accession>A0AAJ0HG62</accession>
<name>A0AAJ0HG62_9PEZI</name>
<evidence type="ECO:0008006" key="4">
    <source>
        <dbReference type="Google" id="ProtNLM"/>
    </source>
</evidence>
<organism evidence="2 3">
    <name type="scientific">Lasiosphaeria hispida</name>
    <dbReference type="NCBI Taxonomy" id="260671"/>
    <lineage>
        <taxon>Eukaryota</taxon>
        <taxon>Fungi</taxon>
        <taxon>Dikarya</taxon>
        <taxon>Ascomycota</taxon>
        <taxon>Pezizomycotina</taxon>
        <taxon>Sordariomycetes</taxon>
        <taxon>Sordariomycetidae</taxon>
        <taxon>Sordariales</taxon>
        <taxon>Lasiosphaeriaceae</taxon>
        <taxon>Lasiosphaeria</taxon>
    </lineage>
</organism>
<reference evidence="2" key="1">
    <citation type="journal article" date="2023" name="Mol. Phylogenet. Evol.">
        <title>Genome-scale phylogeny and comparative genomics of the fungal order Sordariales.</title>
        <authorList>
            <person name="Hensen N."/>
            <person name="Bonometti L."/>
            <person name="Westerberg I."/>
            <person name="Brannstrom I.O."/>
            <person name="Guillou S."/>
            <person name="Cros-Aarteil S."/>
            <person name="Calhoun S."/>
            <person name="Haridas S."/>
            <person name="Kuo A."/>
            <person name="Mondo S."/>
            <person name="Pangilinan J."/>
            <person name="Riley R."/>
            <person name="LaButti K."/>
            <person name="Andreopoulos B."/>
            <person name="Lipzen A."/>
            <person name="Chen C."/>
            <person name="Yan M."/>
            <person name="Daum C."/>
            <person name="Ng V."/>
            <person name="Clum A."/>
            <person name="Steindorff A."/>
            <person name="Ohm R.A."/>
            <person name="Martin F."/>
            <person name="Silar P."/>
            <person name="Natvig D.O."/>
            <person name="Lalanne C."/>
            <person name="Gautier V."/>
            <person name="Ament-Velasquez S.L."/>
            <person name="Kruys A."/>
            <person name="Hutchinson M.I."/>
            <person name="Powell A.J."/>
            <person name="Barry K."/>
            <person name="Miller A.N."/>
            <person name="Grigoriev I.V."/>
            <person name="Debuchy R."/>
            <person name="Gladieux P."/>
            <person name="Hiltunen Thoren M."/>
            <person name="Johannesson H."/>
        </authorList>
    </citation>
    <scope>NUCLEOTIDE SEQUENCE</scope>
    <source>
        <strain evidence="2">CBS 955.72</strain>
    </source>
</reference>
<dbReference type="EMBL" id="JAUIQD010000005">
    <property type="protein sequence ID" value="KAK3350238.1"/>
    <property type="molecule type" value="Genomic_DNA"/>
</dbReference>